<evidence type="ECO:0000313" key="4">
    <source>
        <dbReference type="EMBL" id="EOT43236.1"/>
    </source>
</evidence>
<gene>
    <name evidence="4" type="ORF">OMK_00590</name>
</gene>
<feature type="transmembrane region" description="Helical" evidence="2">
    <location>
        <begin position="447"/>
        <end position="464"/>
    </location>
</feature>
<protein>
    <recommendedName>
        <fullName evidence="3">Gram-positive pilin subunit D1 N-terminal domain-containing protein</fullName>
    </recommendedName>
</protein>
<accession>S1NYU3</accession>
<dbReference type="Proteomes" id="UP000014127">
    <property type="component" value="Unassembled WGS sequence"/>
</dbReference>
<evidence type="ECO:0000313" key="5">
    <source>
        <dbReference type="Proteomes" id="UP000014127"/>
    </source>
</evidence>
<dbReference type="NCBIfam" id="TIGR01167">
    <property type="entry name" value="LPXTG_anchor"/>
    <property type="match status" value="1"/>
</dbReference>
<feature type="compositionally biased region" description="Low complexity" evidence="1">
    <location>
        <begin position="389"/>
        <end position="414"/>
    </location>
</feature>
<dbReference type="EMBL" id="AHYR01000003">
    <property type="protein sequence ID" value="EOT43236.1"/>
    <property type="molecule type" value="Genomic_DNA"/>
</dbReference>
<dbReference type="RefSeq" id="WP_016171795.1">
    <property type="nucleotide sequence ID" value="NZ_ASWK01000001.1"/>
</dbReference>
<dbReference type="Gene3D" id="2.60.40.10">
    <property type="entry name" value="Immunoglobulins"/>
    <property type="match status" value="2"/>
</dbReference>
<keyword evidence="2" id="KW-0472">Membrane</keyword>
<dbReference type="AlphaFoldDB" id="S1NYU3"/>
<dbReference type="eggNOG" id="COG4932">
    <property type="taxonomic scope" value="Bacteria"/>
</dbReference>
<feature type="domain" description="Gram-positive pilin subunit D1 N-terminal" evidence="3">
    <location>
        <begin position="36"/>
        <end position="233"/>
    </location>
</feature>
<dbReference type="InterPro" id="IPR013783">
    <property type="entry name" value="Ig-like_fold"/>
</dbReference>
<organism evidence="4 5">
    <name type="scientific">Enterococcus dispar ATCC 51266</name>
    <dbReference type="NCBI Taxonomy" id="1139219"/>
    <lineage>
        <taxon>Bacteria</taxon>
        <taxon>Bacillati</taxon>
        <taxon>Bacillota</taxon>
        <taxon>Bacilli</taxon>
        <taxon>Lactobacillales</taxon>
        <taxon>Enterococcaceae</taxon>
        <taxon>Enterococcus</taxon>
    </lineage>
</organism>
<keyword evidence="5" id="KW-1185">Reference proteome</keyword>
<dbReference type="STRING" id="44009.RV01_GL000279"/>
<proteinExistence type="predicted"/>
<dbReference type="InterPro" id="IPR032364">
    <property type="entry name" value="GramPos_pilinD1_N"/>
</dbReference>
<feature type="region of interest" description="Disordered" evidence="1">
    <location>
        <begin position="366"/>
        <end position="422"/>
    </location>
</feature>
<evidence type="ECO:0000259" key="3">
    <source>
        <dbReference type="Pfam" id="PF16555"/>
    </source>
</evidence>
<dbReference type="OrthoDB" id="2326665at2"/>
<dbReference type="HOGENOM" id="CLU_055411_1_0_9"/>
<dbReference type="Pfam" id="PF16555">
    <property type="entry name" value="GramPos_pilinD1"/>
    <property type="match status" value="1"/>
</dbReference>
<name>S1NYU3_9ENTE</name>
<reference evidence="4 5" key="1">
    <citation type="submission" date="2013-03" db="EMBL/GenBank/DDBJ databases">
        <title>The Genome Sequence of Enterococcus dispar ATCC_51266 (Illumina only assembly).</title>
        <authorList>
            <consortium name="The Broad Institute Genomics Platform"/>
            <consortium name="The Broad Institute Genome Sequencing Center for Infectious Disease"/>
            <person name="Earl A."/>
            <person name="Russ C."/>
            <person name="Gilmore M."/>
            <person name="Surin D."/>
            <person name="Walker B."/>
            <person name="Young S."/>
            <person name="Zeng Q."/>
            <person name="Gargeya S."/>
            <person name="Fitzgerald M."/>
            <person name="Haas B."/>
            <person name="Abouelleil A."/>
            <person name="Allen A.W."/>
            <person name="Alvarado L."/>
            <person name="Arachchi H.M."/>
            <person name="Berlin A.M."/>
            <person name="Chapman S.B."/>
            <person name="Gainer-Dewar J."/>
            <person name="Goldberg J."/>
            <person name="Griggs A."/>
            <person name="Gujja S."/>
            <person name="Hansen M."/>
            <person name="Howarth C."/>
            <person name="Imamovic A."/>
            <person name="Ireland A."/>
            <person name="Larimer J."/>
            <person name="McCowan C."/>
            <person name="Murphy C."/>
            <person name="Pearson M."/>
            <person name="Poon T.W."/>
            <person name="Priest M."/>
            <person name="Roberts A."/>
            <person name="Saif S."/>
            <person name="Shea T."/>
            <person name="Sisk P."/>
            <person name="Sykes S."/>
            <person name="Wortman J."/>
            <person name="Nusbaum C."/>
            <person name="Birren B."/>
        </authorList>
    </citation>
    <scope>NUCLEOTIDE SEQUENCE [LARGE SCALE GENOMIC DNA]</scope>
    <source>
        <strain evidence="4 5">ATCC 51266</strain>
    </source>
</reference>
<evidence type="ECO:0000256" key="1">
    <source>
        <dbReference type="SAM" id="MobiDB-lite"/>
    </source>
</evidence>
<sequence>MKKFITSILALLMLLPLLMALNIGEEKVVEAADNPDEVTIYLHKRIFRDLRWKDNKELEDWEYQNDGLQIVGEQLTEQDNILLENSLPLNGAMFDVYDATPWYKDVQEKGQLPNGTKVTSTKDFVDYIATLARKEAIKMANESKLTKVYDQATVSKKTEMPDGRTLEGIATFPGLAVKDGNQEKAYLILETGITEKKNLNVDMEKLGRPILVTLPVIVNGENLSQIHLYPKNVGYVRDPYFFKFGKEADGSDLGPVAGAKFAIYRIENGKKLYLDMSDVNDLKNKWVESEDPLYDDRVNIFESDKDGLVNTGARFLPSGTFYFEELESAPGFVIGNDEKRIKIEVPESWYDEDGKYLPVLIDGQPMLENPDGEVPQKAMEEKTPRVYNTRETTTNSSTTPPTEEGTVTPTPQTPSTRGRLPQTLGQLIDTVATTARRMLPKTNEGKAAFSLLGIIVAGGAVFLWKKKNDEDDK</sequence>
<keyword evidence="2" id="KW-0812">Transmembrane</keyword>
<comment type="caution">
    <text evidence="4">The sequence shown here is derived from an EMBL/GenBank/DDBJ whole genome shotgun (WGS) entry which is preliminary data.</text>
</comment>
<keyword evidence="2" id="KW-1133">Transmembrane helix</keyword>
<evidence type="ECO:0000256" key="2">
    <source>
        <dbReference type="SAM" id="Phobius"/>
    </source>
</evidence>
<dbReference type="PATRIC" id="fig|1139219.3.peg.559"/>